<comment type="subcellular location">
    <subcellularLocation>
        <location evidence="5">Cytoplasm</location>
    </subcellularLocation>
</comment>
<reference evidence="8 9" key="1">
    <citation type="submission" date="2023-06" db="EMBL/GenBank/DDBJ databases">
        <title>Novel species in genus Planococcus.</title>
        <authorList>
            <person name="Ning S."/>
        </authorList>
    </citation>
    <scope>NUCLEOTIDE SEQUENCE [LARGE SCALE GENOMIC DNA]</scope>
    <source>
        <strain evidence="8 9">N028</strain>
    </source>
</reference>
<evidence type="ECO:0000259" key="7">
    <source>
        <dbReference type="Pfam" id="PF01676"/>
    </source>
</evidence>
<feature type="domain" description="Metalloenzyme" evidence="7">
    <location>
        <begin position="8"/>
        <end position="380"/>
    </location>
</feature>
<evidence type="ECO:0000313" key="8">
    <source>
        <dbReference type="EMBL" id="MDN7241149.1"/>
    </source>
</evidence>
<dbReference type="Gene3D" id="3.30.70.1250">
    <property type="entry name" value="Phosphopentomutase"/>
    <property type="match status" value="1"/>
</dbReference>
<proteinExistence type="inferred from homology"/>
<dbReference type="NCBIfam" id="TIGR01696">
    <property type="entry name" value="deoB"/>
    <property type="match status" value="1"/>
</dbReference>
<dbReference type="RefSeq" id="WP_301722934.1">
    <property type="nucleotide sequence ID" value="NZ_JAUJWV010000001.1"/>
</dbReference>
<comment type="function">
    <text evidence="5">Isomerase that catalyzes the conversion of deoxy-ribose 1-phosphate (dRib-1-P) and ribose 1-phosphate (Rib-1-P) to deoxy-ribose 5-phosphate (dRib-5-P) and ribose 5-phosphate (Rib-5-P), respectively.</text>
</comment>
<feature type="binding site" evidence="5">
    <location>
        <position position="329"/>
    </location>
    <ligand>
        <name>Mn(2+)</name>
        <dbReference type="ChEBI" id="CHEBI:29035"/>
        <label>1</label>
    </ligand>
</feature>
<dbReference type="NCBIfam" id="NF003766">
    <property type="entry name" value="PRK05362.1"/>
    <property type="match status" value="1"/>
</dbReference>
<keyword evidence="2 5" id="KW-0479">Metal-binding</keyword>
<comment type="caution">
    <text evidence="8">The sequence shown here is derived from an EMBL/GenBank/DDBJ whole genome shotgun (WGS) entry which is preliminary data.</text>
</comment>
<protein>
    <recommendedName>
        <fullName evidence="5 6">Phosphopentomutase</fullName>
        <ecNumber evidence="5 6">5.4.2.7</ecNumber>
    </recommendedName>
    <alternativeName>
        <fullName evidence="5">Phosphodeoxyribomutase</fullName>
    </alternativeName>
</protein>
<name>A0ABT8MZV0_9BACL</name>
<dbReference type="Proteomes" id="UP001172055">
    <property type="component" value="Unassembled WGS sequence"/>
</dbReference>
<sequence>MTNKPFERIHLIVLDSVGIGEAPDAEAFGDTGSDTLGHIAETLGGLSMPNMAKLGLSNIKPIKGVPAAETPAAYYGKLQEASVGKDTMTGHWEIMGLNIDTPFKVYPEGFPDSLIQALEEKTGRKVIGNKPASGTEILDELGQEHMETGAIIVYTSADPVLQIAAHEEVVPLEELYKICEIARELTLDPEYLVGRIIARPFLGEPGAFKRTSNRHDYALKPFERTAMNELKDIGKDVIAIGKIDDIFNGEGVTKTVRTKDNMDGMDKLVEVAGENFNGLSFLNLVDFDALYGHRRDPKGYGEALEAFDARLPEVLEKLTVDDLVIITADHGNDPTFPGTDHTREYVPLLAFSPRFNGGEQLELGKTFADIGATVAENFSAPMPKFGTSFLSKLN</sequence>
<keyword evidence="5" id="KW-0963">Cytoplasm</keyword>
<evidence type="ECO:0000256" key="1">
    <source>
        <dbReference type="ARBA" id="ARBA00010373"/>
    </source>
</evidence>
<dbReference type="CDD" id="cd16009">
    <property type="entry name" value="PPM"/>
    <property type="match status" value="1"/>
</dbReference>
<evidence type="ECO:0000256" key="5">
    <source>
        <dbReference type="HAMAP-Rule" id="MF_00740"/>
    </source>
</evidence>
<keyword evidence="4 5" id="KW-0413">Isomerase</keyword>
<keyword evidence="3 5" id="KW-0464">Manganese</keyword>
<evidence type="ECO:0000256" key="6">
    <source>
        <dbReference type="NCBIfam" id="TIGR01696"/>
    </source>
</evidence>
<comment type="pathway">
    <text evidence="5">Carbohydrate degradation; 2-deoxy-D-ribose 1-phosphate degradation; D-glyceraldehyde 3-phosphate and acetaldehyde from 2-deoxy-alpha-D-ribose 1-phosphate: step 1/2.</text>
</comment>
<dbReference type="EC" id="5.4.2.7" evidence="5 6"/>
<evidence type="ECO:0000256" key="3">
    <source>
        <dbReference type="ARBA" id="ARBA00023211"/>
    </source>
</evidence>
<dbReference type="HAMAP" id="MF_00740">
    <property type="entry name" value="Phosphopentomut"/>
    <property type="match status" value="1"/>
</dbReference>
<dbReference type="SUPFAM" id="SSF143856">
    <property type="entry name" value="DeoB insert domain-like"/>
    <property type="match status" value="1"/>
</dbReference>
<dbReference type="InterPro" id="IPR010045">
    <property type="entry name" value="DeoB"/>
</dbReference>
<dbReference type="InterPro" id="IPR024052">
    <property type="entry name" value="Phosphopentomutase_DeoB_cap_sf"/>
</dbReference>
<feature type="binding site" evidence="5">
    <location>
        <position position="341"/>
    </location>
    <ligand>
        <name>Mn(2+)</name>
        <dbReference type="ChEBI" id="CHEBI:29035"/>
        <label>2</label>
    </ligand>
</feature>
<comment type="catalytic activity">
    <reaction evidence="5">
        <text>alpha-D-ribose 1-phosphate = D-ribose 5-phosphate</text>
        <dbReference type="Rhea" id="RHEA:18793"/>
        <dbReference type="ChEBI" id="CHEBI:57720"/>
        <dbReference type="ChEBI" id="CHEBI:78346"/>
        <dbReference type="EC" id="5.4.2.7"/>
    </reaction>
</comment>
<dbReference type="InterPro" id="IPR006124">
    <property type="entry name" value="Metalloenzyme"/>
</dbReference>
<dbReference type="PANTHER" id="PTHR21110">
    <property type="entry name" value="PHOSPHOPENTOMUTASE"/>
    <property type="match status" value="1"/>
</dbReference>
<keyword evidence="9" id="KW-1185">Reference proteome</keyword>
<feature type="binding site" evidence="5">
    <location>
        <position position="288"/>
    </location>
    <ligand>
        <name>Mn(2+)</name>
        <dbReference type="ChEBI" id="CHEBI:29035"/>
        <label>2</label>
    </ligand>
</feature>
<comment type="similarity">
    <text evidence="1 5">Belongs to the phosphopentomutase family.</text>
</comment>
<dbReference type="Pfam" id="PF01676">
    <property type="entry name" value="Metalloenzyme"/>
    <property type="match status" value="1"/>
</dbReference>
<organism evidence="8 9">
    <name type="scientific">Planococcus shixiaomingii</name>
    <dbReference type="NCBI Taxonomy" id="3058393"/>
    <lineage>
        <taxon>Bacteria</taxon>
        <taxon>Bacillati</taxon>
        <taxon>Bacillota</taxon>
        <taxon>Bacilli</taxon>
        <taxon>Bacillales</taxon>
        <taxon>Caryophanaceae</taxon>
        <taxon>Planococcus</taxon>
    </lineage>
</organism>
<dbReference type="GO" id="GO:0008973">
    <property type="term" value="F:phosphopentomutase activity"/>
    <property type="evidence" value="ECO:0007669"/>
    <property type="project" value="UniProtKB-EC"/>
</dbReference>
<accession>A0ABT8MZV0</accession>
<dbReference type="PANTHER" id="PTHR21110:SF0">
    <property type="entry name" value="PHOSPHOPENTOMUTASE"/>
    <property type="match status" value="1"/>
</dbReference>
<dbReference type="EMBL" id="JAUJWV010000001">
    <property type="protein sequence ID" value="MDN7241149.1"/>
    <property type="molecule type" value="Genomic_DNA"/>
</dbReference>
<dbReference type="PIRSF" id="PIRSF001491">
    <property type="entry name" value="Ppentomutase"/>
    <property type="match status" value="1"/>
</dbReference>
<dbReference type="Gene3D" id="3.40.720.10">
    <property type="entry name" value="Alkaline Phosphatase, subunit A"/>
    <property type="match status" value="1"/>
</dbReference>
<feature type="binding site" evidence="5">
    <location>
        <position position="330"/>
    </location>
    <ligand>
        <name>Mn(2+)</name>
        <dbReference type="ChEBI" id="CHEBI:29035"/>
        <label>1</label>
    </ligand>
</feature>
<dbReference type="SUPFAM" id="SSF53649">
    <property type="entry name" value="Alkaline phosphatase-like"/>
    <property type="match status" value="1"/>
</dbReference>
<evidence type="ECO:0000256" key="2">
    <source>
        <dbReference type="ARBA" id="ARBA00022723"/>
    </source>
</evidence>
<evidence type="ECO:0000313" key="9">
    <source>
        <dbReference type="Proteomes" id="UP001172055"/>
    </source>
</evidence>
<comment type="catalytic activity">
    <reaction evidence="5">
        <text>2-deoxy-alpha-D-ribose 1-phosphate = 2-deoxy-D-ribose 5-phosphate</text>
        <dbReference type="Rhea" id="RHEA:27658"/>
        <dbReference type="ChEBI" id="CHEBI:57259"/>
        <dbReference type="ChEBI" id="CHEBI:62877"/>
        <dbReference type="EC" id="5.4.2.7"/>
    </reaction>
</comment>
<gene>
    <name evidence="5 8" type="primary">deoB</name>
    <name evidence="8" type="ORF">QWY14_05070</name>
</gene>
<feature type="binding site" evidence="5">
    <location>
        <position position="293"/>
    </location>
    <ligand>
        <name>Mn(2+)</name>
        <dbReference type="ChEBI" id="CHEBI:29035"/>
        <label>2</label>
    </ligand>
</feature>
<feature type="binding site" evidence="5">
    <location>
        <position position="15"/>
    </location>
    <ligand>
        <name>Mn(2+)</name>
        <dbReference type="ChEBI" id="CHEBI:29035"/>
        <label>1</label>
    </ligand>
</feature>
<evidence type="ECO:0000256" key="4">
    <source>
        <dbReference type="ARBA" id="ARBA00023235"/>
    </source>
</evidence>
<comment type="cofactor">
    <cofactor evidence="5">
        <name>Mn(2+)</name>
        <dbReference type="ChEBI" id="CHEBI:29035"/>
    </cofactor>
    <text evidence="5">Binds 2 manganese ions.</text>
</comment>
<dbReference type="InterPro" id="IPR017850">
    <property type="entry name" value="Alkaline_phosphatase_core_sf"/>
</dbReference>